<dbReference type="RefSeq" id="WP_261756207.1">
    <property type="nucleotide sequence ID" value="NZ_CP104562.2"/>
</dbReference>
<dbReference type="InterPro" id="IPR052535">
    <property type="entry name" value="Bacilysin_H2HPP_isomerase"/>
</dbReference>
<reference evidence="3" key="1">
    <citation type="submission" date="2022-10" db="EMBL/GenBank/DDBJ databases">
        <title>Characterization and whole genome sequencing of a new Roseateles species, isolated from fresh water.</title>
        <authorList>
            <person name="Guliayeva D.Y."/>
            <person name="Akhremchuk A.E."/>
            <person name="Sikolenko M.A."/>
            <person name="Valentovich L.N."/>
            <person name="Sidarenka A.V."/>
        </authorList>
    </citation>
    <scope>NUCLEOTIDE SEQUENCE</scope>
    <source>
        <strain evidence="3">BIM B-1768</strain>
    </source>
</reference>
<name>A0ABY6AXA1_9BURK</name>
<dbReference type="Gene3D" id="2.60.120.10">
    <property type="entry name" value="Jelly Rolls"/>
    <property type="match status" value="1"/>
</dbReference>
<sequence length="159" mass="17757">MAQTLSTLPSEPAPGRGVIPHISSHLAAMPSFFELDKQPMEQVTPLIFRQYVHGTEGSIVKWTFKKGAVVPLHHQPHEQLTWITQGRCEVFSQGRKFVMTAGTFMLFPPNVPHEFHCTEDTVNIDFFAPRRQDWIDGVQPPSAQASAQAAAQAQAEKRP</sequence>
<evidence type="ECO:0000313" key="4">
    <source>
        <dbReference type="Proteomes" id="UP001064933"/>
    </source>
</evidence>
<accession>A0ABY6AXA1</accession>
<evidence type="ECO:0000259" key="2">
    <source>
        <dbReference type="Pfam" id="PF07883"/>
    </source>
</evidence>
<dbReference type="CDD" id="cd02238">
    <property type="entry name" value="cupin_KdgF"/>
    <property type="match status" value="1"/>
</dbReference>
<dbReference type="SUPFAM" id="SSF51182">
    <property type="entry name" value="RmlC-like cupins"/>
    <property type="match status" value="1"/>
</dbReference>
<dbReference type="PANTHER" id="PTHR40112:SF1">
    <property type="entry name" value="H2HPP ISOMERASE"/>
    <property type="match status" value="1"/>
</dbReference>
<feature type="domain" description="Cupin type-2" evidence="2">
    <location>
        <begin position="62"/>
        <end position="121"/>
    </location>
</feature>
<dbReference type="EMBL" id="CP104562">
    <property type="protein sequence ID" value="UXH76476.1"/>
    <property type="molecule type" value="Genomic_DNA"/>
</dbReference>
<dbReference type="Proteomes" id="UP001064933">
    <property type="component" value="Chromosome"/>
</dbReference>
<dbReference type="InterPro" id="IPR011051">
    <property type="entry name" value="RmlC_Cupin_sf"/>
</dbReference>
<feature type="compositionally biased region" description="Low complexity" evidence="1">
    <location>
        <begin position="139"/>
        <end position="159"/>
    </location>
</feature>
<organism evidence="3 4">
    <name type="scientific">Roseateles amylovorans</name>
    <dbReference type="NCBI Taxonomy" id="2978473"/>
    <lineage>
        <taxon>Bacteria</taxon>
        <taxon>Pseudomonadati</taxon>
        <taxon>Pseudomonadota</taxon>
        <taxon>Betaproteobacteria</taxon>
        <taxon>Burkholderiales</taxon>
        <taxon>Sphaerotilaceae</taxon>
        <taxon>Roseateles</taxon>
    </lineage>
</organism>
<protein>
    <submittedName>
        <fullName evidence="3">Cupin domain-containing protein</fullName>
    </submittedName>
</protein>
<dbReference type="PANTHER" id="PTHR40112">
    <property type="entry name" value="H2HPP ISOMERASE"/>
    <property type="match status" value="1"/>
</dbReference>
<dbReference type="InterPro" id="IPR013096">
    <property type="entry name" value="Cupin_2"/>
</dbReference>
<gene>
    <name evidence="3" type="ORF">N4261_15625</name>
</gene>
<evidence type="ECO:0000313" key="3">
    <source>
        <dbReference type="EMBL" id="UXH76476.1"/>
    </source>
</evidence>
<feature type="region of interest" description="Disordered" evidence="1">
    <location>
        <begin position="137"/>
        <end position="159"/>
    </location>
</feature>
<proteinExistence type="predicted"/>
<evidence type="ECO:0000256" key="1">
    <source>
        <dbReference type="SAM" id="MobiDB-lite"/>
    </source>
</evidence>
<keyword evidence="4" id="KW-1185">Reference proteome</keyword>
<dbReference type="Pfam" id="PF07883">
    <property type="entry name" value="Cupin_2"/>
    <property type="match status" value="1"/>
</dbReference>
<dbReference type="InterPro" id="IPR014710">
    <property type="entry name" value="RmlC-like_jellyroll"/>
</dbReference>